<dbReference type="GO" id="GO:0000155">
    <property type="term" value="F:phosphorelay sensor kinase activity"/>
    <property type="evidence" value="ECO:0007669"/>
    <property type="project" value="TreeGrafter"/>
</dbReference>
<comment type="catalytic activity">
    <reaction evidence="1">
        <text>ATP + protein L-histidine = ADP + protein N-phospho-L-histidine.</text>
        <dbReference type="EC" id="2.7.13.3"/>
    </reaction>
</comment>
<dbReference type="PANTHER" id="PTHR44936">
    <property type="entry name" value="SENSOR PROTEIN CREC"/>
    <property type="match status" value="1"/>
</dbReference>
<feature type="transmembrane region" description="Helical" evidence="7">
    <location>
        <begin position="170"/>
        <end position="190"/>
    </location>
</feature>
<protein>
    <recommendedName>
        <fullName evidence="2">histidine kinase</fullName>
        <ecNumber evidence="2">2.7.13.3</ecNumber>
    </recommendedName>
</protein>
<evidence type="ECO:0000313" key="10">
    <source>
        <dbReference type="Proteomes" id="UP000036367"/>
    </source>
</evidence>
<dbReference type="Gene3D" id="3.30.565.10">
    <property type="entry name" value="Histidine kinase-like ATPase, C-terminal domain"/>
    <property type="match status" value="1"/>
</dbReference>
<dbReference type="InterPro" id="IPR005467">
    <property type="entry name" value="His_kinase_dom"/>
</dbReference>
<dbReference type="InterPro" id="IPR003594">
    <property type="entry name" value="HATPase_dom"/>
</dbReference>
<dbReference type="Proteomes" id="UP000036367">
    <property type="component" value="Unassembled WGS sequence"/>
</dbReference>
<dbReference type="InterPro" id="IPR050980">
    <property type="entry name" value="2C_sensor_his_kinase"/>
</dbReference>
<sequence length="480" mass="51960">MPLIAPAPLGSSTWLLQLRTFAIVGQLITILFAGLLTPTLLPISALLVLVIFTAITNGAYGWWLSRAERNRGKSPTESATDQALSAAGAEAEAEMFSQSMDGHANVLSEFKSETPLRVAFVLMAMDLITLTAMLYLTGGADNPFSLFYLVNIAVGGVILTAPLTWTLTGLAILGYVVLLLDSWSVAGLTIQPAVTPGWLIATLDLRDCGMLFAFVTCATVLSYFVTRISRQLRLRERDLRRSQSERADAMRLEGLTTLAAGAAHELASPLSAIDVACRELTRHLEDIPKPKSVDEDLSLIDGQLLMCRQILSRMRAASGDTAAQRWNRTTLGDLIDTALEGIRDPHRVEIVEPFGDASWEDQPMWLPEEAVAQAIRNLIHNGLDASDQEQSVAVELLVDGEEARLQVRDQGQGMSEEVLGRAGDPFFTTKEPGRGIGLGLFLTRNVITRLGGTLKFDSTPGLGTVATVRLPLPKEPTAAE</sequence>
<evidence type="ECO:0000256" key="4">
    <source>
        <dbReference type="ARBA" id="ARBA00022741"/>
    </source>
</evidence>
<dbReference type="GO" id="GO:0005886">
    <property type="term" value="C:plasma membrane"/>
    <property type="evidence" value="ECO:0007669"/>
    <property type="project" value="TreeGrafter"/>
</dbReference>
<evidence type="ECO:0000256" key="5">
    <source>
        <dbReference type="ARBA" id="ARBA00022777"/>
    </source>
</evidence>
<keyword evidence="6" id="KW-0067">ATP-binding</keyword>
<keyword evidence="7" id="KW-1133">Transmembrane helix</keyword>
<dbReference type="EMBL" id="LECT01000023">
    <property type="protein sequence ID" value="KLU05168.1"/>
    <property type="molecule type" value="Genomic_DNA"/>
</dbReference>
<dbReference type="EC" id="2.7.13.3" evidence="2"/>
<feature type="transmembrane region" description="Helical" evidence="7">
    <location>
        <begin position="210"/>
        <end position="228"/>
    </location>
</feature>
<dbReference type="STRING" id="595434.RISK_002930"/>
<dbReference type="InterPro" id="IPR036890">
    <property type="entry name" value="HATPase_C_sf"/>
</dbReference>
<evidence type="ECO:0000256" key="2">
    <source>
        <dbReference type="ARBA" id="ARBA00012438"/>
    </source>
</evidence>
<keyword evidence="7" id="KW-0812">Transmembrane</keyword>
<reference evidence="9" key="1">
    <citation type="submission" date="2015-05" db="EMBL/GenBank/DDBJ databases">
        <title>Permanent draft genome of Rhodopirellula islandicus K833.</title>
        <authorList>
            <person name="Kizina J."/>
            <person name="Richter M."/>
            <person name="Glockner F.O."/>
            <person name="Harder J."/>
        </authorList>
    </citation>
    <scope>NUCLEOTIDE SEQUENCE [LARGE SCALE GENOMIC DNA]</scope>
    <source>
        <strain evidence="9">K833</strain>
    </source>
</reference>
<evidence type="ECO:0000256" key="1">
    <source>
        <dbReference type="ARBA" id="ARBA00000085"/>
    </source>
</evidence>
<dbReference type="PRINTS" id="PR00344">
    <property type="entry name" value="BCTRLSENSOR"/>
</dbReference>
<gene>
    <name evidence="9" type="ORF">RISK_002930</name>
</gene>
<evidence type="ECO:0000313" key="9">
    <source>
        <dbReference type="EMBL" id="KLU05168.1"/>
    </source>
</evidence>
<dbReference type="AlphaFoldDB" id="A0A0J1BF00"/>
<feature type="transmembrane region" description="Helical" evidence="7">
    <location>
        <begin position="144"/>
        <end position="163"/>
    </location>
</feature>
<dbReference type="Gene3D" id="1.10.287.130">
    <property type="match status" value="1"/>
</dbReference>
<accession>A0A0J1BF00</accession>
<feature type="transmembrane region" description="Helical" evidence="7">
    <location>
        <begin position="20"/>
        <end position="37"/>
    </location>
</feature>
<organism evidence="9 10">
    <name type="scientific">Rhodopirellula islandica</name>
    <dbReference type="NCBI Taxonomy" id="595434"/>
    <lineage>
        <taxon>Bacteria</taxon>
        <taxon>Pseudomonadati</taxon>
        <taxon>Planctomycetota</taxon>
        <taxon>Planctomycetia</taxon>
        <taxon>Pirellulales</taxon>
        <taxon>Pirellulaceae</taxon>
        <taxon>Rhodopirellula</taxon>
    </lineage>
</organism>
<dbReference type="GO" id="GO:0005524">
    <property type="term" value="F:ATP binding"/>
    <property type="evidence" value="ECO:0007669"/>
    <property type="project" value="UniProtKB-KW"/>
</dbReference>
<keyword evidence="10" id="KW-1185">Reference proteome</keyword>
<keyword evidence="3" id="KW-0808">Transferase</keyword>
<name>A0A0J1BF00_RHOIS</name>
<keyword evidence="5 9" id="KW-0418">Kinase</keyword>
<keyword evidence="4" id="KW-0547">Nucleotide-binding</keyword>
<feature type="transmembrane region" description="Helical" evidence="7">
    <location>
        <begin position="118"/>
        <end position="138"/>
    </location>
</feature>
<evidence type="ECO:0000256" key="3">
    <source>
        <dbReference type="ARBA" id="ARBA00022679"/>
    </source>
</evidence>
<dbReference type="RefSeq" id="WP_047814505.1">
    <property type="nucleotide sequence ID" value="NZ_LECT01000023.1"/>
</dbReference>
<evidence type="ECO:0000256" key="6">
    <source>
        <dbReference type="ARBA" id="ARBA00022840"/>
    </source>
</evidence>
<keyword evidence="7" id="KW-0472">Membrane</keyword>
<dbReference type="PATRIC" id="fig|595434.4.peg.2794"/>
<feature type="domain" description="Histidine kinase" evidence="8">
    <location>
        <begin position="261"/>
        <end position="474"/>
    </location>
</feature>
<dbReference type="SMART" id="SM00387">
    <property type="entry name" value="HATPase_c"/>
    <property type="match status" value="1"/>
</dbReference>
<evidence type="ECO:0000256" key="7">
    <source>
        <dbReference type="SAM" id="Phobius"/>
    </source>
</evidence>
<proteinExistence type="predicted"/>
<dbReference type="OrthoDB" id="9785252at2"/>
<dbReference type="InterPro" id="IPR004358">
    <property type="entry name" value="Sig_transdc_His_kin-like_C"/>
</dbReference>
<dbReference type="SUPFAM" id="SSF55874">
    <property type="entry name" value="ATPase domain of HSP90 chaperone/DNA topoisomerase II/histidine kinase"/>
    <property type="match status" value="1"/>
</dbReference>
<dbReference type="PANTHER" id="PTHR44936:SF10">
    <property type="entry name" value="SENSOR PROTEIN RSTB"/>
    <property type="match status" value="1"/>
</dbReference>
<evidence type="ECO:0000259" key="8">
    <source>
        <dbReference type="PROSITE" id="PS50109"/>
    </source>
</evidence>
<feature type="transmembrane region" description="Helical" evidence="7">
    <location>
        <begin position="43"/>
        <end position="64"/>
    </location>
</feature>
<dbReference type="Pfam" id="PF02518">
    <property type="entry name" value="HATPase_c"/>
    <property type="match status" value="1"/>
</dbReference>
<dbReference type="PROSITE" id="PS50109">
    <property type="entry name" value="HIS_KIN"/>
    <property type="match status" value="1"/>
</dbReference>
<comment type="caution">
    <text evidence="9">The sequence shown here is derived from an EMBL/GenBank/DDBJ whole genome shotgun (WGS) entry which is preliminary data.</text>
</comment>